<dbReference type="Pfam" id="PF03992">
    <property type="entry name" value="ABM"/>
    <property type="match status" value="1"/>
</dbReference>
<dbReference type="AlphaFoldDB" id="A0A3N4CUG5"/>
<evidence type="ECO:0000313" key="3">
    <source>
        <dbReference type="EMBL" id="VEH70099.1"/>
    </source>
</evidence>
<dbReference type="GeneID" id="64406857"/>
<organism evidence="3 4">
    <name type="scientific">Arachnia propionica</name>
    <dbReference type="NCBI Taxonomy" id="1750"/>
    <lineage>
        <taxon>Bacteria</taxon>
        <taxon>Bacillati</taxon>
        <taxon>Actinomycetota</taxon>
        <taxon>Actinomycetes</taxon>
        <taxon>Propionibacteriales</taxon>
        <taxon>Propionibacteriaceae</taxon>
        <taxon>Arachnia</taxon>
    </lineage>
</organism>
<reference evidence="3 4" key="1">
    <citation type="submission" date="2018-12" db="EMBL/GenBank/DDBJ databases">
        <authorList>
            <consortium name="Pathogen Informatics"/>
        </authorList>
    </citation>
    <scope>NUCLEOTIDE SEQUENCE [LARGE SCALE GENOMIC DNA]</scope>
    <source>
        <strain evidence="3 4">NCTC12967</strain>
    </source>
</reference>
<dbReference type="EMBL" id="CP072385">
    <property type="protein sequence ID" value="QUC09903.1"/>
    <property type="molecule type" value="Genomic_DNA"/>
</dbReference>
<evidence type="ECO:0000313" key="4">
    <source>
        <dbReference type="Proteomes" id="UP000273044"/>
    </source>
</evidence>
<proteinExistence type="predicted"/>
<protein>
    <submittedName>
        <fullName evidence="3">Antibiotic biosynthesis monooxygenase</fullName>
    </submittedName>
</protein>
<dbReference type="OMA" id="RTVAEFW"/>
<evidence type="ECO:0000313" key="2">
    <source>
        <dbReference type="EMBL" id="QUC09903.1"/>
    </source>
</evidence>
<dbReference type="RefSeq" id="WP_014846479.1">
    <property type="nucleotide sequence ID" value="NZ_CAJZDL010000007.1"/>
</dbReference>
<accession>A0A3N4CUG5</accession>
<dbReference type="SUPFAM" id="SSF54909">
    <property type="entry name" value="Dimeric alpha+beta barrel"/>
    <property type="match status" value="1"/>
</dbReference>
<dbReference type="InterPro" id="IPR007138">
    <property type="entry name" value="ABM_dom"/>
</dbReference>
<feature type="domain" description="ABM" evidence="1">
    <location>
        <begin position="10"/>
        <end position="61"/>
    </location>
</feature>
<sequence>MLAISRFREVDEELAEGLRTVAEFWRSRPGCLGVDLVVNLDEPGLWALVSRWRDVGSYRRAFSGNETKLLLTPVLLRAVDEPSAYLDPGELAGDDDPWLGGS</sequence>
<dbReference type="Proteomes" id="UP000273044">
    <property type="component" value="Chromosome"/>
</dbReference>
<reference evidence="2" key="2">
    <citation type="submission" date="2021-03" db="EMBL/GenBank/DDBJ databases">
        <title>Human Oral Microbial Genomes.</title>
        <authorList>
            <person name="Johnston C.D."/>
            <person name="Chen T."/>
            <person name="Dewhirst F.E."/>
        </authorList>
    </citation>
    <scope>NUCLEOTIDE SEQUENCE</scope>
    <source>
        <strain evidence="2">F0714</strain>
    </source>
</reference>
<dbReference type="Proteomes" id="UP000677180">
    <property type="component" value="Chromosome"/>
</dbReference>
<dbReference type="InterPro" id="IPR011008">
    <property type="entry name" value="Dimeric_a/b-barrel"/>
</dbReference>
<dbReference type="OrthoDB" id="5193042at2"/>
<keyword evidence="3" id="KW-0560">Oxidoreductase</keyword>
<dbReference type="GO" id="GO:0004497">
    <property type="term" value="F:monooxygenase activity"/>
    <property type="evidence" value="ECO:0007669"/>
    <property type="project" value="UniProtKB-KW"/>
</dbReference>
<keyword evidence="3" id="KW-0503">Monooxygenase</keyword>
<name>A0A3N4CUG5_9ACTN</name>
<dbReference type="EMBL" id="LR134406">
    <property type="protein sequence ID" value="VEH70099.1"/>
    <property type="molecule type" value="Genomic_DNA"/>
</dbReference>
<keyword evidence="4" id="KW-1185">Reference proteome</keyword>
<dbReference type="Gene3D" id="3.30.70.100">
    <property type="match status" value="1"/>
</dbReference>
<evidence type="ECO:0000259" key="1">
    <source>
        <dbReference type="Pfam" id="PF03992"/>
    </source>
</evidence>
<gene>
    <name evidence="2" type="ORF">J5A53_08635</name>
    <name evidence="3" type="ORF">NCTC12967_01384</name>
</gene>